<accession>A0ACC0PWG4</accession>
<protein>
    <submittedName>
        <fullName evidence="1">Uncharacterized protein</fullName>
    </submittedName>
</protein>
<sequence>MDWGIVHDSSCVLCLGNVESHAHLFFACHFSSQAWLGIKAKLGTFTHDWSLTSEVSWGSHSCKNKSVWASLFKLCLAAAIYYIWRERNGRIFQQVGHNPEVVMHQILEEVKSCASSWRNVPRTVANLHTCMYWGIPHTIFV</sequence>
<keyword evidence="2" id="KW-1185">Reference proteome</keyword>
<gene>
    <name evidence="1" type="ORF">RHMOL_Rhmol02G0283000</name>
</gene>
<evidence type="ECO:0000313" key="2">
    <source>
        <dbReference type="Proteomes" id="UP001062846"/>
    </source>
</evidence>
<reference evidence="1" key="1">
    <citation type="submission" date="2022-02" db="EMBL/GenBank/DDBJ databases">
        <title>Plant Genome Project.</title>
        <authorList>
            <person name="Zhang R.-G."/>
        </authorList>
    </citation>
    <scope>NUCLEOTIDE SEQUENCE</scope>
    <source>
        <strain evidence="1">AT1</strain>
    </source>
</reference>
<name>A0ACC0PWG4_RHOML</name>
<comment type="caution">
    <text evidence="1">The sequence shown here is derived from an EMBL/GenBank/DDBJ whole genome shotgun (WGS) entry which is preliminary data.</text>
</comment>
<evidence type="ECO:0000313" key="1">
    <source>
        <dbReference type="EMBL" id="KAI8569489.1"/>
    </source>
</evidence>
<organism evidence="1 2">
    <name type="scientific">Rhododendron molle</name>
    <name type="common">Chinese azalea</name>
    <name type="synonym">Azalea mollis</name>
    <dbReference type="NCBI Taxonomy" id="49168"/>
    <lineage>
        <taxon>Eukaryota</taxon>
        <taxon>Viridiplantae</taxon>
        <taxon>Streptophyta</taxon>
        <taxon>Embryophyta</taxon>
        <taxon>Tracheophyta</taxon>
        <taxon>Spermatophyta</taxon>
        <taxon>Magnoliopsida</taxon>
        <taxon>eudicotyledons</taxon>
        <taxon>Gunneridae</taxon>
        <taxon>Pentapetalae</taxon>
        <taxon>asterids</taxon>
        <taxon>Ericales</taxon>
        <taxon>Ericaceae</taxon>
        <taxon>Ericoideae</taxon>
        <taxon>Rhodoreae</taxon>
        <taxon>Rhododendron</taxon>
    </lineage>
</organism>
<dbReference type="Proteomes" id="UP001062846">
    <property type="component" value="Chromosome 2"/>
</dbReference>
<proteinExistence type="predicted"/>
<dbReference type="EMBL" id="CM046389">
    <property type="protein sequence ID" value="KAI8569489.1"/>
    <property type="molecule type" value="Genomic_DNA"/>
</dbReference>